<evidence type="ECO:0000313" key="1">
    <source>
        <dbReference type="EMBL" id="KAI5653795.1"/>
    </source>
</evidence>
<evidence type="ECO:0000313" key="2">
    <source>
        <dbReference type="Proteomes" id="UP001060085"/>
    </source>
</evidence>
<sequence>MEDSVVPVEFLVRIDCQVSRLNFSSMLIAQLLLRVDDYDFNIANCASCVLGIEDKRSMEKELGPILEHLSITLSLNPSSLYYEVSLEELKSFVGFLCFSCELNG</sequence>
<comment type="caution">
    <text evidence="1">The sequence shown here is derived from an EMBL/GenBank/DDBJ whole genome shotgun (WGS) entry which is preliminary data.</text>
</comment>
<keyword evidence="2" id="KW-1185">Reference proteome</keyword>
<protein>
    <submittedName>
        <fullName evidence="1">Uncharacterized protein</fullName>
    </submittedName>
</protein>
<reference evidence="2" key="1">
    <citation type="journal article" date="2023" name="Nat. Plants">
        <title>Single-cell RNA sequencing provides a high-resolution roadmap for understanding the multicellular compartmentation of specialized metabolism.</title>
        <authorList>
            <person name="Sun S."/>
            <person name="Shen X."/>
            <person name="Li Y."/>
            <person name="Li Y."/>
            <person name="Wang S."/>
            <person name="Li R."/>
            <person name="Zhang H."/>
            <person name="Shen G."/>
            <person name="Guo B."/>
            <person name="Wei J."/>
            <person name="Xu J."/>
            <person name="St-Pierre B."/>
            <person name="Chen S."/>
            <person name="Sun C."/>
        </authorList>
    </citation>
    <scope>NUCLEOTIDE SEQUENCE [LARGE SCALE GENOMIC DNA]</scope>
</reference>
<dbReference type="Proteomes" id="UP001060085">
    <property type="component" value="Linkage Group LG07"/>
</dbReference>
<name>A0ACC0A0M3_CATRO</name>
<accession>A0ACC0A0M3</accession>
<dbReference type="EMBL" id="CM044707">
    <property type="protein sequence ID" value="KAI5653795.1"/>
    <property type="molecule type" value="Genomic_DNA"/>
</dbReference>
<proteinExistence type="predicted"/>
<gene>
    <name evidence="1" type="ORF">M9H77_30982</name>
</gene>
<organism evidence="1 2">
    <name type="scientific">Catharanthus roseus</name>
    <name type="common">Madagascar periwinkle</name>
    <name type="synonym">Vinca rosea</name>
    <dbReference type="NCBI Taxonomy" id="4058"/>
    <lineage>
        <taxon>Eukaryota</taxon>
        <taxon>Viridiplantae</taxon>
        <taxon>Streptophyta</taxon>
        <taxon>Embryophyta</taxon>
        <taxon>Tracheophyta</taxon>
        <taxon>Spermatophyta</taxon>
        <taxon>Magnoliopsida</taxon>
        <taxon>eudicotyledons</taxon>
        <taxon>Gunneridae</taxon>
        <taxon>Pentapetalae</taxon>
        <taxon>asterids</taxon>
        <taxon>lamiids</taxon>
        <taxon>Gentianales</taxon>
        <taxon>Apocynaceae</taxon>
        <taxon>Rauvolfioideae</taxon>
        <taxon>Vinceae</taxon>
        <taxon>Catharanthinae</taxon>
        <taxon>Catharanthus</taxon>
    </lineage>
</organism>